<name>A0A6G1CB60_9ORYZ</name>
<dbReference type="GO" id="GO:0006511">
    <property type="term" value="P:ubiquitin-dependent protein catabolic process"/>
    <property type="evidence" value="ECO:0007669"/>
    <property type="project" value="TreeGrafter"/>
</dbReference>
<evidence type="ECO:0000256" key="1">
    <source>
        <dbReference type="ARBA" id="ARBA00022723"/>
    </source>
</evidence>
<proteinExistence type="predicted"/>
<dbReference type="Proteomes" id="UP000479710">
    <property type="component" value="Unassembled WGS sequence"/>
</dbReference>
<evidence type="ECO:0000256" key="4">
    <source>
        <dbReference type="PROSITE-ProRule" id="PRU00175"/>
    </source>
</evidence>
<feature type="domain" description="RING-type" evidence="5">
    <location>
        <begin position="49"/>
        <end position="91"/>
    </location>
</feature>
<protein>
    <recommendedName>
        <fullName evidence="5">RING-type domain-containing protein</fullName>
    </recommendedName>
</protein>
<accession>A0A6G1CB60</accession>
<dbReference type="InterPro" id="IPR051834">
    <property type="entry name" value="RING_finger_E3_ligase"/>
</dbReference>
<evidence type="ECO:0000259" key="5">
    <source>
        <dbReference type="PROSITE" id="PS50089"/>
    </source>
</evidence>
<dbReference type="InterPro" id="IPR001841">
    <property type="entry name" value="Znf_RING"/>
</dbReference>
<organism evidence="6 7">
    <name type="scientific">Oryza meyeriana var. granulata</name>
    <dbReference type="NCBI Taxonomy" id="110450"/>
    <lineage>
        <taxon>Eukaryota</taxon>
        <taxon>Viridiplantae</taxon>
        <taxon>Streptophyta</taxon>
        <taxon>Embryophyta</taxon>
        <taxon>Tracheophyta</taxon>
        <taxon>Spermatophyta</taxon>
        <taxon>Magnoliopsida</taxon>
        <taxon>Liliopsida</taxon>
        <taxon>Poales</taxon>
        <taxon>Poaceae</taxon>
        <taxon>BOP clade</taxon>
        <taxon>Oryzoideae</taxon>
        <taxon>Oryzeae</taxon>
        <taxon>Oryzinae</taxon>
        <taxon>Oryza</taxon>
        <taxon>Oryza meyeriana</taxon>
    </lineage>
</organism>
<sequence>MQARWALEDLALEPIVRANTGPEKPSVSSVKATATLHQPKLGETREQSCAVCLEDFVAGGDKLRMMPCSHFFHQTCIFKWLYVSLHCPICRFVMPSQDASSVGSASACTARSAAL</sequence>
<dbReference type="SUPFAM" id="SSF57850">
    <property type="entry name" value="RING/U-box"/>
    <property type="match status" value="1"/>
</dbReference>
<dbReference type="EMBL" id="SPHZ02000010">
    <property type="protein sequence ID" value="KAF0897449.1"/>
    <property type="molecule type" value="Genomic_DNA"/>
</dbReference>
<keyword evidence="2 4" id="KW-0863">Zinc-finger</keyword>
<keyword evidence="7" id="KW-1185">Reference proteome</keyword>
<reference evidence="6 7" key="1">
    <citation type="submission" date="2019-11" db="EMBL/GenBank/DDBJ databases">
        <title>Whole genome sequence of Oryza granulata.</title>
        <authorList>
            <person name="Li W."/>
        </authorList>
    </citation>
    <scope>NUCLEOTIDE SEQUENCE [LARGE SCALE GENOMIC DNA]</scope>
    <source>
        <strain evidence="7">cv. Menghai</strain>
        <tissue evidence="6">Leaf</tissue>
    </source>
</reference>
<dbReference type="OrthoDB" id="21204at2759"/>
<dbReference type="GO" id="GO:0008270">
    <property type="term" value="F:zinc ion binding"/>
    <property type="evidence" value="ECO:0007669"/>
    <property type="project" value="UniProtKB-KW"/>
</dbReference>
<dbReference type="GO" id="GO:0005634">
    <property type="term" value="C:nucleus"/>
    <property type="evidence" value="ECO:0007669"/>
    <property type="project" value="TreeGrafter"/>
</dbReference>
<dbReference type="Pfam" id="PF13639">
    <property type="entry name" value="zf-RING_2"/>
    <property type="match status" value="1"/>
</dbReference>
<evidence type="ECO:0000256" key="3">
    <source>
        <dbReference type="ARBA" id="ARBA00022833"/>
    </source>
</evidence>
<dbReference type="Gene3D" id="3.30.40.10">
    <property type="entry name" value="Zinc/RING finger domain, C3HC4 (zinc finger)"/>
    <property type="match status" value="1"/>
</dbReference>
<dbReference type="PROSITE" id="PS50089">
    <property type="entry name" value="ZF_RING_2"/>
    <property type="match status" value="1"/>
</dbReference>
<evidence type="ECO:0000313" key="7">
    <source>
        <dbReference type="Proteomes" id="UP000479710"/>
    </source>
</evidence>
<comment type="caution">
    <text evidence="6">The sequence shown here is derived from an EMBL/GenBank/DDBJ whole genome shotgun (WGS) entry which is preliminary data.</text>
</comment>
<evidence type="ECO:0000256" key="2">
    <source>
        <dbReference type="ARBA" id="ARBA00022771"/>
    </source>
</evidence>
<dbReference type="AlphaFoldDB" id="A0A6G1CB60"/>
<keyword evidence="1" id="KW-0479">Metal-binding</keyword>
<dbReference type="PANTHER" id="PTHR45931">
    <property type="entry name" value="SI:CH211-59O9.10"/>
    <property type="match status" value="1"/>
</dbReference>
<dbReference type="PANTHER" id="PTHR45931:SF23">
    <property type="entry name" value="OS12G0134500 PROTEIN"/>
    <property type="match status" value="1"/>
</dbReference>
<gene>
    <name evidence="6" type="ORF">E2562_037348</name>
</gene>
<dbReference type="SMART" id="SM00184">
    <property type="entry name" value="RING"/>
    <property type="match status" value="1"/>
</dbReference>
<dbReference type="InterPro" id="IPR013083">
    <property type="entry name" value="Znf_RING/FYVE/PHD"/>
</dbReference>
<dbReference type="GO" id="GO:0061630">
    <property type="term" value="F:ubiquitin protein ligase activity"/>
    <property type="evidence" value="ECO:0007669"/>
    <property type="project" value="TreeGrafter"/>
</dbReference>
<evidence type="ECO:0000313" key="6">
    <source>
        <dbReference type="EMBL" id="KAF0897449.1"/>
    </source>
</evidence>
<keyword evidence="3" id="KW-0862">Zinc</keyword>